<comment type="caution">
    <text evidence="11">The sequence shown here is derived from an EMBL/GenBank/DDBJ whole genome shotgun (WGS) entry which is preliminary data.</text>
</comment>
<keyword evidence="1 9" id="KW-0820">tRNA-binding</keyword>
<dbReference type="PANTHER" id="PTHR11933">
    <property type="entry name" value="TRNA 5-METHYLAMINOMETHYL-2-THIOURIDYLATE -METHYLTRANSFERASE"/>
    <property type="match status" value="1"/>
</dbReference>
<dbReference type="Gene3D" id="2.40.30.10">
    <property type="entry name" value="Translation factors"/>
    <property type="match status" value="1"/>
</dbReference>
<comment type="function">
    <text evidence="9">Catalyzes the 2-thiolation of uridine at the wobble position (U34) of tRNA, leading to the formation of s(2)U34.</text>
</comment>
<dbReference type="GO" id="GO:0103016">
    <property type="term" value="F:tRNA-uridine 2-sulfurtransferase activity"/>
    <property type="evidence" value="ECO:0007669"/>
    <property type="project" value="UniProtKB-EC"/>
</dbReference>
<evidence type="ECO:0000256" key="9">
    <source>
        <dbReference type="HAMAP-Rule" id="MF_00144"/>
    </source>
</evidence>
<name>A0A2H0N5C4_9BACT</name>
<dbReference type="InterPro" id="IPR014729">
    <property type="entry name" value="Rossmann-like_a/b/a_fold"/>
</dbReference>
<feature type="site" description="Interaction with tRNA" evidence="9">
    <location>
        <position position="350"/>
    </location>
</feature>
<keyword evidence="3 9" id="KW-0819">tRNA processing</keyword>
<dbReference type="Pfam" id="PF03054">
    <property type="entry name" value="tRNA_Me_trans"/>
    <property type="match status" value="1"/>
</dbReference>
<dbReference type="AlphaFoldDB" id="A0A2H0N5C4"/>
<feature type="binding site" evidence="9">
    <location>
        <position position="37"/>
    </location>
    <ligand>
        <name>ATP</name>
        <dbReference type="ChEBI" id="CHEBI:30616"/>
    </ligand>
</feature>
<dbReference type="Pfam" id="PF20258">
    <property type="entry name" value="tRNA_Me_trans_C"/>
    <property type="match status" value="1"/>
</dbReference>
<evidence type="ECO:0000256" key="7">
    <source>
        <dbReference type="ARBA" id="ARBA00023157"/>
    </source>
</evidence>
<evidence type="ECO:0000256" key="1">
    <source>
        <dbReference type="ARBA" id="ARBA00022555"/>
    </source>
</evidence>
<proteinExistence type="inferred from homology"/>
<comment type="subcellular location">
    <subcellularLocation>
        <location evidence="9">Cytoplasm</location>
    </subcellularLocation>
</comment>
<feature type="active site" description="Nucleophile" evidence="9">
    <location>
        <position position="103"/>
    </location>
</feature>
<keyword evidence="5 9" id="KW-0067">ATP-binding</keyword>
<comment type="catalytic activity">
    <reaction evidence="8 9">
        <text>S-sulfanyl-L-cysteinyl-[protein] + uridine(34) in tRNA + AH2 + ATP = 2-thiouridine(34) in tRNA + L-cysteinyl-[protein] + A + AMP + diphosphate + H(+)</text>
        <dbReference type="Rhea" id="RHEA:47032"/>
        <dbReference type="Rhea" id="RHEA-COMP:10131"/>
        <dbReference type="Rhea" id="RHEA-COMP:11726"/>
        <dbReference type="Rhea" id="RHEA-COMP:11727"/>
        <dbReference type="Rhea" id="RHEA-COMP:11728"/>
        <dbReference type="ChEBI" id="CHEBI:13193"/>
        <dbReference type="ChEBI" id="CHEBI:15378"/>
        <dbReference type="ChEBI" id="CHEBI:17499"/>
        <dbReference type="ChEBI" id="CHEBI:29950"/>
        <dbReference type="ChEBI" id="CHEBI:30616"/>
        <dbReference type="ChEBI" id="CHEBI:33019"/>
        <dbReference type="ChEBI" id="CHEBI:61963"/>
        <dbReference type="ChEBI" id="CHEBI:65315"/>
        <dbReference type="ChEBI" id="CHEBI:87170"/>
        <dbReference type="ChEBI" id="CHEBI:456215"/>
        <dbReference type="EC" id="2.8.1.13"/>
    </reaction>
</comment>
<organism evidence="11 12">
    <name type="scientific">Candidatus Magasanikbacteria bacterium CG11_big_fil_rev_8_21_14_0_20_39_34</name>
    <dbReference type="NCBI Taxonomy" id="1974653"/>
    <lineage>
        <taxon>Bacteria</taxon>
        <taxon>Candidatus Magasanikiibacteriota</taxon>
    </lineage>
</organism>
<dbReference type="Gene3D" id="2.30.30.280">
    <property type="entry name" value="Adenine nucleotide alpha hydrolases-like domains"/>
    <property type="match status" value="1"/>
</dbReference>
<feature type="domain" description="Rhodanese" evidence="10">
    <location>
        <begin position="8"/>
        <end position="61"/>
    </location>
</feature>
<feature type="active site" description="Cysteine persulfide intermediate" evidence="9">
    <location>
        <position position="199"/>
    </location>
</feature>
<sequence>MSQKRKKVLVCLSGGVDSAVAALLLQKEGYEVTGAYMKQWSDTKELSGVCSWKEDRRTAIRVAAHLDIPIITLDFEQEYKKWVMEYMFDAYEAGRTPNPDVMCNKFIKFGVWLEKALEMGFDSMATGHYARIKEEKKKFFLAQAKDEGKDQTYFLHQVTTDQLEHVLFPLGGYTKEEVRVLAQKNNLPNANREESMGICFVGEVPMNEFLQQKISKHPGTVRMSSGEEVGSHDGLSFYTIGQRHVHIKNPRSEVISHLGGGENTKPLYVLKKDFEKNELIVGFEDDPLMFSKIIGVSGIHWISGQNPDFPLECAVRLRHRQELQPCSVSLLEGKVSIEMKEPQKSITPGQFAVFYKKGICLGGGEII</sequence>
<feature type="binding site" evidence="9">
    <location>
        <position position="127"/>
    </location>
    <ligand>
        <name>ATP</name>
        <dbReference type="ChEBI" id="CHEBI:30616"/>
    </ligand>
</feature>
<evidence type="ECO:0000256" key="6">
    <source>
        <dbReference type="ARBA" id="ARBA00022884"/>
    </source>
</evidence>
<evidence type="ECO:0000256" key="8">
    <source>
        <dbReference type="ARBA" id="ARBA00051542"/>
    </source>
</evidence>
<evidence type="ECO:0000256" key="3">
    <source>
        <dbReference type="ARBA" id="ARBA00022694"/>
    </source>
</evidence>
<dbReference type="FunFam" id="3.40.50.620:FF:000115">
    <property type="entry name" value="tRNA-specific 2-thiouridylase MnmA"/>
    <property type="match status" value="1"/>
</dbReference>
<dbReference type="SUPFAM" id="SSF52402">
    <property type="entry name" value="Adenine nucleotide alpha hydrolases-like"/>
    <property type="match status" value="1"/>
</dbReference>
<keyword evidence="9" id="KW-0963">Cytoplasm</keyword>
<dbReference type="HAMAP" id="MF_00144">
    <property type="entry name" value="tRNA_thiouridyl_MnmA"/>
    <property type="match status" value="1"/>
</dbReference>
<keyword evidence="6 9" id="KW-0694">RNA-binding</keyword>
<gene>
    <name evidence="9" type="primary">mnmA</name>
    <name evidence="11" type="ORF">COV59_02820</name>
</gene>
<evidence type="ECO:0000256" key="5">
    <source>
        <dbReference type="ARBA" id="ARBA00022840"/>
    </source>
</evidence>
<evidence type="ECO:0000256" key="4">
    <source>
        <dbReference type="ARBA" id="ARBA00022741"/>
    </source>
</evidence>
<dbReference type="InterPro" id="IPR046885">
    <property type="entry name" value="MnmA-like_C"/>
</dbReference>
<feature type="region of interest" description="Interaction with tRNA" evidence="9">
    <location>
        <begin position="149"/>
        <end position="151"/>
    </location>
</feature>
<feature type="region of interest" description="Interaction with target base in tRNA" evidence="9">
    <location>
        <begin position="98"/>
        <end position="100"/>
    </location>
</feature>
<reference evidence="11 12" key="1">
    <citation type="submission" date="2017-09" db="EMBL/GenBank/DDBJ databases">
        <title>Depth-based differentiation of microbial function through sediment-hosted aquifers and enrichment of novel symbionts in the deep terrestrial subsurface.</title>
        <authorList>
            <person name="Probst A.J."/>
            <person name="Ladd B."/>
            <person name="Jarett J.K."/>
            <person name="Geller-Mcgrath D.E."/>
            <person name="Sieber C.M."/>
            <person name="Emerson J.B."/>
            <person name="Anantharaman K."/>
            <person name="Thomas B.C."/>
            <person name="Malmstrom R."/>
            <person name="Stieglmeier M."/>
            <person name="Klingl A."/>
            <person name="Woyke T."/>
            <person name="Ryan C.M."/>
            <person name="Banfield J.F."/>
        </authorList>
    </citation>
    <scope>NUCLEOTIDE SEQUENCE [LARGE SCALE GENOMIC DNA]</scope>
    <source>
        <strain evidence="11">CG11_big_fil_rev_8_21_14_0_20_39_34</strain>
    </source>
</reference>
<dbReference type="InterPro" id="IPR004506">
    <property type="entry name" value="MnmA-like"/>
</dbReference>
<evidence type="ECO:0000313" key="11">
    <source>
        <dbReference type="EMBL" id="PIR04092.1"/>
    </source>
</evidence>
<dbReference type="CDD" id="cd01998">
    <property type="entry name" value="MnmA_TRMU-like"/>
    <property type="match status" value="1"/>
</dbReference>
<dbReference type="PANTHER" id="PTHR11933:SF5">
    <property type="entry name" value="MITOCHONDRIAL TRNA-SPECIFIC 2-THIOURIDYLASE 1"/>
    <property type="match status" value="1"/>
</dbReference>
<dbReference type="NCBIfam" id="NF001138">
    <property type="entry name" value="PRK00143.1"/>
    <property type="match status" value="1"/>
</dbReference>
<dbReference type="PROSITE" id="PS50206">
    <property type="entry name" value="RHODANESE_3"/>
    <property type="match status" value="1"/>
</dbReference>
<dbReference type="InterPro" id="IPR001763">
    <property type="entry name" value="Rhodanese-like_dom"/>
</dbReference>
<comment type="similarity">
    <text evidence="9">Belongs to the MnmA/TRMU family.</text>
</comment>
<dbReference type="GO" id="GO:0005737">
    <property type="term" value="C:cytoplasm"/>
    <property type="evidence" value="ECO:0007669"/>
    <property type="project" value="UniProtKB-SubCell"/>
</dbReference>
<dbReference type="EMBL" id="PCWN01000007">
    <property type="protein sequence ID" value="PIR04092.1"/>
    <property type="molecule type" value="Genomic_DNA"/>
</dbReference>
<accession>A0A2H0N5C4</accession>
<dbReference type="EC" id="2.8.1.13" evidence="9"/>
<evidence type="ECO:0000259" key="10">
    <source>
        <dbReference type="PROSITE" id="PS50206"/>
    </source>
</evidence>
<dbReference type="InterPro" id="IPR046884">
    <property type="entry name" value="MnmA-like_central"/>
</dbReference>
<comment type="caution">
    <text evidence="9">Lacks conserved residue(s) required for the propagation of feature annotation.</text>
</comment>
<dbReference type="GO" id="GO:0002143">
    <property type="term" value="P:tRNA wobble position uridine thiolation"/>
    <property type="evidence" value="ECO:0007669"/>
    <property type="project" value="TreeGrafter"/>
</dbReference>
<dbReference type="Proteomes" id="UP000229600">
    <property type="component" value="Unassembled WGS sequence"/>
</dbReference>
<feature type="site" description="Interaction with tRNA" evidence="9">
    <location>
        <position position="128"/>
    </location>
</feature>
<dbReference type="Pfam" id="PF20259">
    <property type="entry name" value="tRNA_Me_trans_M"/>
    <property type="match status" value="1"/>
</dbReference>
<dbReference type="NCBIfam" id="TIGR00420">
    <property type="entry name" value="trmU"/>
    <property type="match status" value="1"/>
</dbReference>
<keyword evidence="4 9" id="KW-0547">Nucleotide-binding</keyword>
<dbReference type="GO" id="GO:0005524">
    <property type="term" value="F:ATP binding"/>
    <property type="evidence" value="ECO:0007669"/>
    <property type="project" value="UniProtKB-KW"/>
</dbReference>
<dbReference type="InterPro" id="IPR023382">
    <property type="entry name" value="MnmA-like_central_sf"/>
</dbReference>
<dbReference type="GO" id="GO:0000049">
    <property type="term" value="F:tRNA binding"/>
    <property type="evidence" value="ECO:0007669"/>
    <property type="project" value="UniProtKB-KW"/>
</dbReference>
<protein>
    <recommendedName>
        <fullName evidence="9">tRNA-specific 2-thiouridylase MnmA</fullName>
        <ecNumber evidence="9">2.8.1.13</ecNumber>
    </recommendedName>
</protein>
<evidence type="ECO:0000256" key="2">
    <source>
        <dbReference type="ARBA" id="ARBA00022679"/>
    </source>
</evidence>
<keyword evidence="7" id="KW-1015">Disulfide bond</keyword>
<evidence type="ECO:0000313" key="12">
    <source>
        <dbReference type="Proteomes" id="UP000229600"/>
    </source>
</evidence>
<dbReference type="Gene3D" id="3.40.50.620">
    <property type="entry name" value="HUPs"/>
    <property type="match status" value="1"/>
</dbReference>
<keyword evidence="2 9" id="KW-0808">Transferase</keyword>